<accession>X1GAS8</accession>
<proteinExistence type="predicted"/>
<comment type="caution">
    <text evidence="1">The sequence shown here is derived from an EMBL/GenBank/DDBJ whole genome shotgun (WGS) entry which is preliminary data.</text>
</comment>
<organism evidence="1">
    <name type="scientific">marine sediment metagenome</name>
    <dbReference type="NCBI Taxonomy" id="412755"/>
    <lineage>
        <taxon>unclassified sequences</taxon>
        <taxon>metagenomes</taxon>
        <taxon>ecological metagenomes</taxon>
    </lineage>
</organism>
<feature type="non-terminal residue" evidence="1">
    <location>
        <position position="1"/>
    </location>
</feature>
<protein>
    <submittedName>
        <fullName evidence="1">Uncharacterized protein</fullName>
    </submittedName>
</protein>
<dbReference type="EMBL" id="BARU01015750">
    <property type="protein sequence ID" value="GAH54981.1"/>
    <property type="molecule type" value="Genomic_DNA"/>
</dbReference>
<feature type="non-terminal residue" evidence="1">
    <location>
        <position position="79"/>
    </location>
</feature>
<evidence type="ECO:0000313" key="1">
    <source>
        <dbReference type="EMBL" id="GAH54981.1"/>
    </source>
</evidence>
<name>X1GAS8_9ZZZZ</name>
<gene>
    <name evidence="1" type="ORF">S03H2_26831</name>
</gene>
<reference evidence="1" key="1">
    <citation type="journal article" date="2014" name="Front. Microbiol.">
        <title>High frequency of phylogenetically diverse reductive dehalogenase-homologous genes in deep subseafloor sedimentary metagenomes.</title>
        <authorList>
            <person name="Kawai M."/>
            <person name="Futagami T."/>
            <person name="Toyoda A."/>
            <person name="Takaki Y."/>
            <person name="Nishi S."/>
            <person name="Hori S."/>
            <person name="Arai W."/>
            <person name="Tsubouchi T."/>
            <person name="Morono Y."/>
            <person name="Uchiyama I."/>
            <person name="Ito T."/>
            <person name="Fujiyama A."/>
            <person name="Inagaki F."/>
            <person name="Takami H."/>
        </authorList>
    </citation>
    <scope>NUCLEOTIDE SEQUENCE</scope>
    <source>
        <strain evidence="1">Expedition CK06-06</strain>
    </source>
</reference>
<dbReference type="AlphaFoldDB" id="X1GAS8"/>
<sequence>FRKNFFTFRHFLEFGAFNPFQNFTFWQTDYDKSVLYYTNRRDMITTGVSILKIGMMAENVSANLLTFIKGLYKNRTPYT</sequence>